<sequence length="111" mass="13189">MIVLVFFLLETNPLKLVLKVPIRVYQLTVSRAQGEVCNFTPTCSHFTYEAIDRYGPFGILLGADRLQRCHFCAWHYYGRYYRGIKRGRIYDPVDNHNPFRNDRLPSRPLWH</sequence>
<comment type="caution">
    <text evidence="1">The sequence shown here is derived from an EMBL/GenBank/DDBJ whole genome shotgun (WGS) entry which is preliminary data.</text>
</comment>
<accession>A0A660SI75</accession>
<proteinExistence type="predicted"/>
<evidence type="ECO:0000313" key="1">
    <source>
        <dbReference type="EMBL" id="RKX70343.1"/>
    </source>
</evidence>
<dbReference type="AlphaFoldDB" id="A0A660SI75"/>
<gene>
    <name evidence="1" type="ORF">DRP53_05335</name>
</gene>
<dbReference type="Pfam" id="PF01809">
    <property type="entry name" value="YidD"/>
    <property type="match status" value="1"/>
</dbReference>
<evidence type="ECO:0000313" key="2">
    <source>
        <dbReference type="Proteomes" id="UP000268469"/>
    </source>
</evidence>
<organism evidence="1 2">
    <name type="scientific">candidate division WOR-3 bacterium</name>
    <dbReference type="NCBI Taxonomy" id="2052148"/>
    <lineage>
        <taxon>Bacteria</taxon>
        <taxon>Bacteria division WOR-3</taxon>
    </lineage>
</organism>
<protein>
    <recommendedName>
        <fullName evidence="3">Membrane protein insertion efficiency factor YidD</fullName>
    </recommendedName>
</protein>
<dbReference type="EMBL" id="QNBE01000042">
    <property type="protein sequence ID" value="RKX70343.1"/>
    <property type="molecule type" value="Genomic_DNA"/>
</dbReference>
<name>A0A660SI75_UNCW3</name>
<dbReference type="InterPro" id="IPR002696">
    <property type="entry name" value="Membr_insert_effic_factor_YidD"/>
</dbReference>
<reference evidence="1 2" key="1">
    <citation type="submission" date="2018-06" db="EMBL/GenBank/DDBJ databases">
        <title>Extensive metabolic versatility and redundancy in microbially diverse, dynamic hydrothermal sediments.</title>
        <authorList>
            <person name="Dombrowski N."/>
            <person name="Teske A."/>
            <person name="Baker B.J."/>
        </authorList>
    </citation>
    <scope>NUCLEOTIDE SEQUENCE [LARGE SCALE GENOMIC DNA]</scope>
    <source>
        <strain evidence="1">B36_G15</strain>
    </source>
</reference>
<dbReference type="SMART" id="SM01234">
    <property type="entry name" value="Haemolytic"/>
    <property type="match status" value="1"/>
</dbReference>
<dbReference type="Proteomes" id="UP000268469">
    <property type="component" value="Unassembled WGS sequence"/>
</dbReference>
<dbReference type="NCBIfam" id="TIGR00278">
    <property type="entry name" value="membrane protein insertion efficiency factor YidD"/>
    <property type="match status" value="1"/>
</dbReference>
<evidence type="ECO:0008006" key="3">
    <source>
        <dbReference type="Google" id="ProtNLM"/>
    </source>
</evidence>